<keyword evidence="2" id="KW-1185">Reference proteome</keyword>
<protein>
    <submittedName>
        <fullName evidence="1">Uncharacterized protein</fullName>
    </submittedName>
</protein>
<sequence>MPKKIIYDAAVHVAIKSFNGIRPVMLTHTLAVPTETWPAYHGPHGAVGPFDWQTIVRRSKGNNSIAVLGYNYGSVLVGAAHLQVQPGVIQLHHLESSKAQGPWNGHLAPLTMLSMKVASVMLANTVNEQLPLETHIVNVVPGMEEKYVQIADAVSLSATFDYQSRILRFT</sequence>
<dbReference type="EMBL" id="JAQQKY010000018">
    <property type="protein sequence ID" value="MDC7692614.1"/>
    <property type="molecule type" value="Genomic_DNA"/>
</dbReference>
<accession>A0ABT5I8V0</accession>
<organism evidence="1 2">
    <name type="scientific">Vogesella indigofera</name>
    <name type="common">Pseudomonas indigofera</name>
    <dbReference type="NCBI Taxonomy" id="45465"/>
    <lineage>
        <taxon>Bacteria</taxon>
        <taxon>Pseudomonadati</taxon>
        <taxon>Pseudomonadota</taxon>
        <taxon>Betaproteobacteria</taxon>
        <taxon>Neisseriales</taxon>
        <taxon>Chromobacteriaceae</taxon>
        <taxon>Vogesella</taxon>
    </lineage>
</organism>
<evidence type="ECO:0000313" key="2">
    <source>
        <dbReference type="Proteomes" id="UP001221566"/>
    </source>
</evidence>
<dbReference type="Proteomes" id="UP001221566">
    <property type="component" value="Unassembled WGS sequence"/>
</dbReference>
<proteinExistence type="predicted"/>
<name>A0ABT5I8V0_VOGIN</name>
<gene>
    <name evidence="1" type="ORF">PQU93_17775</name>
</gene>
<reference evidence="1 2" key="1">
    <citation type="submission" date="2023-01" db="EMBL/GenBank/DDBJ databases">
        <title>Novel species of the genus Vogesella isolated from rivers.</title>
        <authorList>
            <person name="Lu H."/>
        </authorList>
    </citation>
    <scope>NUCLEOTIDE SEQUENCE [LARGE SCALE GENOMIC DNA]</scope>
    <source>
        <strain evidence="1 2">SH7W</strain>
    </source>
</reference>
<dbReference type="RefSeq" id="WP_272804185.1">
    <property type="nucleotide sequence ID" value="NZ_JAQQKY010000018.1"/>
</dbReference>
<evidence type="ECO:0000313" key="1">
    <source>
        <dbReference type="EMBL" id="MDC7692614.1"/>
    </source>
</evidence>
<comment type="caution">
    <text evidence="1">The sequence shown here is derived from an EMBL/GenBank/DDBJ whole genome shotgun (WGS) entry which is preliminary data.</text>
</comment>